<organism evidence="1 2">
    <name type="scientific">Bradyrhizobium daqingense</name>
    <dbReference type="NCBI Taxonomy" id="993502"/>
    <lineage>
        <taxon>Bacteria</taxon>
        <taxon>Pseudomonadati</taxon>
        <taxon>Pseudomonadota</taxon>
        <taxon>Alphaproteobacteria</taxon>
        <taxon>Hyphomicrobiales</taxon>
        <taxon>Nitrobacteraceae</taxon>
        <taxon>Bradyrhizobium</taxon>
    </lineage>
</organism>
<dbReference type="OrthoDB" id="8433260at2"/>
<sequence>MDEIDRLSEFLQRLTPLSRSCLLSELERLELCGIDMPGSADVQSRLRAEFRKDGSSQARATSPSRYFFAPLELLLIDGAPEHANMGRISRNTLTPIWEWICRDLLPTMARDYVKAINDQVAANNPKEVQKIAAAFQVKVIKVLENTLASPESAEIARGKLAQYTASRSAFDDVRKMQQVLRAGNALPKFNEKLPEKIAKFDDGQVTQITTQLDAFKKAHPEALPFALALVARRLKTPWQLVRLATKAAASKSAADVAAAPYACVVPMVLDRLDDKRLALRVALRHNRVLVARDLLAEIYDTEYALKVRIDGIEQCEWGARLQQLMDAIQALVSAEVSRFPANVGHILGSRRLRSHDTLGGKLTQLAWKGRDAMQDGAAAFRKLIGQT</sequence>
<reference evidence="1 2" key="1">
    <citation type="journal article" date="2015" name="Stand. Genomic Sci.">
        <title>Genomic Encyclopedia of Bacterial and Archaeal Type Strains, Phase III: the genomes of soil and plant-associated and newly described type strains.</title>
        <authorList>
            <person name="Whitman W.B."/>
            <person name="Woyke T."/>
            <person name="Klenk H.P."/>
            <person name="Zhou Y."/>
            <person name="Lilburn T.G."/>
            <person name="Beck B.J."/>
            <person name="De Vos P."/>
            <person name="Vandamme P."/>
            <person name="Eisen J.A."/>
            <person name="Garrity G."/>
            <person name="Hugenholtz P."/>
            <person name="Kyrpides N.C."/>
        </authorList>
    </citation>
    <scope>NUCLEOTIDE SEQUENCE [LARGE SCALE GENOMIC DNA]</scope>
    <source>
        <strain evidence="1 2">CGMCC 1.10947</strain>
    </source>
</reference>
<dbReference type="Proteomes" id="UP000317176">
    <property type="component" value="Unassembled WGS sequence"/>
</dbReference>
<comment type="caution">
    <text evidence="1">The sequence shown here is derived from an EMBL/GenBank/DDBJ whole genome shotgun (WGS) entry which is preliminary data.</text>
</comment>
<gene>
    <name evidence="1" type="ORF">IQ17_01755</name>
</gene>
<accession>A0A562LIK3</accession>
<dbReference type="RefSeq" id="WP_145630183.1">
    <property type="nucleotide sequence ID" value="NZ_CP088014.1"/>
</dbReference>
<evidence type="ECO:0000313" key="1">
    <source>
        <dbReference type="EMBL" id="TWI07406.1"/>
    </source>
</evidence>
<dbReference type="EMBL" id="VLKL01000004">
    <property type="protein sequence ID" value="TWI07406.1"/>
    <property type="molecule type" value="Genomic_DNA"/>
</dbReference>
<proteinExistence type="predicted"/>
<protein>
    <submittedName>
        <fullName evidence="1">Uncharacterized protein</fullName>
    </submittedName>
</protein>
<dbReference type="AlphaFoldDB" id="A0A562LIK3"/>
<keyword evidence="2" id="KW-1185">Reference proteome</keyword>
<evidence type="ECO:0000313" key="2">
    <source>
        <dbReference type="Proteomes" id="UP000317176"/>
    </source>
</evidence>
<name>A0A562LIK3_9BRAD</name>